<dbReference type="Proteomes" id="UP000502117">
    <property type="component" value="Chromosome"/>
</dbReference>
<protein>
    <submittedName>
        <fullName evidence="1">Uncharacterized protein</fullName>
    </submittedName>
</protein>
<dbReference type="KEGG" id="schk:GII14_19460"/>
<gene>
    <name evidence="1" type="ORF">GII14_19460</name>
</gene>
<dbReference type="AlphaFoldDB" id="A0A6G7LWW2"/>
<evidence type="ECO:0000313" key="2">
    <source>
        <dbReference type="Proteomes" id="UP000502117"/>
    </source>
</evidence>
<evidence type="ECO:0000313" key="1">
    <source>
        <dbReference type="EMBL" id="QIJ06125.1"/>
    </source>
</evidence>
<dbReference type="EMBL" id="CP045857">
    <property type="protein sequence ID" value="QIJ06125.1"/>
    <property type="molecule type" value="Genomic_DNA"/>
</dbReference>
<organism evidence="1 2">
    <name type="scientific">Shewanella chilikensis</name>
    <dbReference type="NCBI Taxonomy" id="558541"/>
    <lineage>
        <taxon>Bacteria</taxon>
        <taxon>Pseudomonadati</taxon>
        <taxon>Pseudomonadota</taxon>
        <taxon>Gammaproteobacteria</taxon>
        <taxon>Alteromonadales</taxon>
        <taxon>Shewanellaceae</taxon>
        <taxon>Shewanella</taxon>
    </lineage>
</organism>
<accession>A0A6G7LWW2</accession>
<name>A0A6G7LWW2_9GAMM</name>
<dbReference type="GeneID" id="99801901"/>
<dbReference type="RefSeq" id="WP_165565732.1">
    <property type="nucleotide sequence ID" value="NZ_CP045857.1"/>
</dbReference>
<sequence length="60" mass="6677">MTNLYCRECKLLVRLAESLRGQAVIAAVKNAVGPVARLRIRPQYLPGVNSLSRHSIPYRG</sequence>
<reference evidence="1 2" key="1">
    <citation type="submission" date="2019-11" db="EMBL/GenBank/DDBJ databases">
        <title>Complete Genome Sequence of Shewanella chilikensis Strain DC57, Isolated from Corroded Seal Rings at a floating production facility in Australia.</title>
        <authorList>
            <person name="Salgar-Chaparro S.J."/>
            <person name="Castillo-Villamizar G.A."/>
            <person name="Poehlein A."/>
            <person name="Daniel R."/>
            <person name="Machuca L."/>
        </authorList>
    </citation>
    <scope>NUCLEOTIDE SEQUENCE [LARGE SCALE GENOMIC DNA]</scope>
    <source>
        <strain evidence="1 2">DC57</strain>
    </source>
</reference>
<proteinExistence type="predicted"/>